<sequence length="88" mass="9844">MWNPKTSMISGIIDFGGSGLGDPAYDFAGILSSYGEDFFDMCINLYPNGNEISERVKFYKSTFALQEALHGIENGDRQAFEDGIKDYR</sequence>
<evidence type="ECO:0000313" key="3">
    <source>
        <dbReference type="Proteomes" id="UP000094784"/>
    </source>
</evidence>
<comment type="caution">
    <text evidence="2">The sequence shown here is derived from an EMBL/GenBank/DDBJ whole genome shotgun (WGS) entry which is preliminary data.</text>
</comment>
<name>A0A1E4R7R5_9BACI</name>
<evidence type="ECO:0000259" key="1">
    <source>
        <dbReference type="Pfam" id="PF01636"/>
    </source>
</evidence>
<reference evidence="2 3" key="1">
    <citation type="submission" date="2016-09" db="EMBL/GenBank/DDBJ databases">
        <title>Draft genome sequence of the soil isolate, Lysinibacillus fusiformis M5, a potential hypoxanthine producer.</title>
        <authorList>
            <person name="Gallegos-Monterrosa R."/>
            <person name="Maroti G."/>
            <person name="Balint B."/>
            <person name="Kovacs A.T."/>
        </authorList>
    </citation>
    <scope>NUCLEOTIDE SEQUENCE [LARGE SCALE GENOMIC DNA]</scope>
    <source>
        <strain evidence="2 3">M5</strain>
    </source>
</reference>
<feature type="domain" description="Aminoglycoside phosphotransferase" evidence="1">
    <location>
        <begin position="1"/>
        <end position="50"/>
    </location>
</feature>
<dbReference type="AlphaFoldDB" id="A0A1E4R7R5"/>
<dbReference type="EMBL" id="MECQ01000001">
    <property type="protein sequence ID" value="ODV56494.1"/>
    <property type="molecule type" value="Genomic_DNA"/>
</dbReference>
<dbReference type="InterPro" id="IPR002575">
    <property type="entry name" value="Aminoglycoside_PTrfase"/>
</dbReference>
<dbReference type="InterPro" id="IPR011009">
    <property type="entry name" value="Kinase-like_dom_sf"/>
</dbReference>
<protein>
    <recommendedName>
        <fullName evidence="1">Aminoglycoside phosphotransferase domain-containing protein</fullName>
    </recommendedName>
</protein>
<accession>A0A1E4R7R5</accession>
<dbReference type="Gene3D" id="3.90.1200.10">
    <property type="match status" value="1"/>
</dbReference>
<organism evidence="2 3">
    <name type="scientific">Lysinibacillus fusiformis</name>
    <dbReference type="NCBI Taxonomy" id="28031"/>
    <lineage>
        <taxon>Bacteria</taxon>
        <taxon>Bacillati</taxon>
        <taxon>Bacillota</taxon>
        <taxon>Bacilli</taxon>
        <taxon>Bacillales</taxon>
        <taxon>Bacillaceae</taxon>
        <taxon>Lysinibacillus</taxon>
    </lineage>
</organism>
<evidence type="ECO:0000313" key="2">
    <source>
        <dbReference type="EMBL" id="ODV56494.1"/>
    </source>
</evidence>
<dbReference type="Pfam" id="PF01636">
    <property type="entry name" value="APH"/>
    <property type="match status" value="1"/>
</dbReference>
<proteinExistence type="predicted"/>
<dbReference type="SUPFAM" id="SSF56112">
    <property type="entry name" value="Protein kinase-like (PK-like)"/>
    <property type="match status" value="1"/>
</dbReference>
<dbReference type="Proteomes" id="UP000094784">
    <property type="component" value="Unassembled WGS sequence"/>
</dbReference>
<gene>
    <name evidence="2" type="ORF">BG258_11600</name>
</gene>